<proteinExistence type="predicted"/>
<keyword evidence="2" id="KW-1185">Reference proteome</keyword>
<comment type="caution">
    <text evidence="1">The sequence shown here is derived from an EMBL/GenBank/DDBJ whole genome shotgun (WGS) entry which is preliminary data.</text>
</comment>
<accession>A0A6I2USQ8</accession>
<gene>
    <name evidence="1" type="ORF">FYJ78_08620</name>
</gene>
<dbReference type="RefSeq" id="WP_154621019.1">
    <property type="nucleotide sequence ID" value="NZ_CBCTNG010000009.1"/>
</dbReference>
<sequence>MSVKIVGYYQLPTQREPQLVDFQEVFDRSFMRKYTRFRTFDKFLSGGKFQIASQADFEALPEETMDDHVRRTTKFSSWQEMLDTATDKYVLHQQKVWSDGSE</sequence>
<dbReference type="Proteomes" id="UP000430222">
    <property type="component" value="Unassembled WGS sequence"/>
</dbReference>
<protein>
    <submittedName>
        <fullName evidence="1">Uncharacterized protein</fullName>
    </submittedName>
</protein>
<dbReference type="AlphaFoldDB" id="A0A6I2USQ8"/>
<evidence type="ECO:0000313" key="2">
    <source>
        <dbReference type="Proteomes" id="UP000430222"/>
    </source>
</evidence>
<name>A0A6I2USQ8_9FIRM</name>
<dbReference type="EMBL" id="VUNL01000009">
    <property type="protein sequence ID" value="MSV25238.1"/>
    <property type="molecule type" value="Genomic_DNA"/>
</dbReference>
<evidence type="ECO:0000313" key="1">
    <source>
        <dbReference type="EMBL" id="MSV25238.1"/>
    </source>
</evidence>
<reference evidence="1 2" key="1">
    <citation type="submission" date="2019-08" db="EMBL/GenBank/DDBJ databases">
        <title>In-depth cultivation of the pig gut microbiome towards novel bacterial diversity and tailored functional studies.</title>
        <authorList>
            <person name="Wylensek D."/>
            <person name="Hitch T.C.A."/>
            <person name="Clavel T."/>
        </authorList>
    </citation>
    <scope>NUCLEOTIDE SEQUENCE [LARGE SCALE GENOMIC DNA]</scope>
    <source>
        <strain evidence="2">WCA-380-WT-3B3</strain>
    </source>
</reference>
<organism evidence="1 2">
    <name type="scientific">Selenomonas montiformis</name>
    <dbReference type="NCBI Taxonomy" id="2652285"/>
    <lineage>
        <taxon>Bacteria</taxon>
        <taxon>Bacillati</taxon>
        <taxon>Bacillota</taxon>
        <taxon>Negativicutes</taxon>
        <taxon>Selenomonadales</taxon>
        <taxon>Selenomonadaceae</taxon>
        <taxon>Selenomonas</taxon>
    </lineage>
</organism>